<evidence type="ECO:0000313" key="8">
    <source>
        <dbReference type="Ensembl" id="ENSCSAVP00000018851.1"/>
    </source>
</evidence>
<dbReference type="GO" id="GO:0006417">
    <property type="term" value="P:regulation of translation"/>
    <property type="evidence" value="ECO:0007669"/>
    <property type="project" value="UniProtKB-KW"/>
</dbReference>
<dbReference type="PROSITE" id="PS00813">
    <property type="entry name" value="IF4E"/>
    <property type="match status" value="1"/>
</dbReference>
<dbReference type="InParanoid" id="H2ZMN5"/>
<dbReference type="FunCoup" id="H2ZMN5">
    <property type="interactions" value="151"/>
</dbReference>
<evidence type="ECO:0000256" key="4">
    <source>
        <dbReference type="ARBA" id="ARBA00022884"/>
    </source>
</evidence>
<evidence type="ECO:0000256" key="1">
    <source>
        <dbReference type="ARBA" id="ARBA00009860"/>
    </source>
</evidence>
<dbReference type="FunFam" id="3.30.760.10:FF:000002">
    <property type="entry name" value="Eukaryotic translation initiation factor 4E"/>
    <property type="match status" value="1"/>
</dbReference>
<keyword evidence="5 6" id="KW-0648">Protein biosynthesis</keyword>
<dbReference type="HOGENOM" id="CLU_043552_1_1_1"/>
<reference evidence="8" key="2">
    <citation type="submission" date="2025-08" db="UniProtKB">
        <authorList>
            <consortium name="Ensembl"/>
        </authorList>
    </citation>
    <scope>IDENTIFICATION</scope>
</reference>
<accession>H2ZMN5</accession>
<reference evidence="9" key="1">
    <citation type="submission" date="2003-08" db="EMBL/GenBank/DDBJ databases">
        <authorList>
            <person name="Birren B."/>
            <person name="Nusbaum C."/>
            <person name="Abebe A."/>
            <person name="Abouelleil A."/>
            <person name="Adekoya E."/>
            <person name="Ait-zahra M."/>
            <person name="Allen N."/>
            <person name="Allen T."/>
            <person name="An P."/>
            <person name="Anderson M."/>
            <person name="Anderson S."/>
            <person name="Arachchi H."/>
            <person name="Armbruster J."/>
            <person name="Bachantsang P."/>
            <person name="Baldwin J."/>
            <person name="Barry A."/>
            <person name="Bayul T."/>
            <person name="Blitshsteyn B."/>
            <person name="Bloom T."/>
            <person name="Blye J."/>
            <person name="Boguslavskiy L."/>
            <person name="Borowsky M."/>
            <person name="Boukhgalter B."/>
            <person name="Brunache A."/>
            <person name="Butler J."/>
            <person name="Calixte N."/>
            <person name="Calvo S."/>
            <person name="Camarata J."/>
            <person name="Campo K."/>
            <person name="Chang J."/>
            <person name="Cheshatsang Y."/>
            <person name="Citroen M."/>
            <person name="Collymore A."/>
            <person name="Considine T."/>
            <person name="Cook A."/>
            <person name="Cooke P."/>
            <person name="Corum B."/>
            <person name="Cuomo C."/>
            <person name="David R."/>
            <person name="Dawoe T."/>
            <person name="Degray S."/>
            <person name="Dodge S."/>
            <person name="Dooley K."/>
            <person name="Dorje P."/>
            <person name="Dorjee K."/>
            <person name="Dorris L."/>
            <person name="Duffey N."/>
            <person name="Dupes A."/>
            <person name="Elkins T."/>
            <person name="Engels R."/>
            <person name="Erickson J."/>
            <person name="Farina A."/>
            <person name="Faro S."/>
            <person name="Ferreira P."/>
            <person name="Fischer H."/>
            <person name="Fitzgerald M."/>
            <person name="Foley K."/>
            <person name="Gage D."/>
            <person name="Galagan J."/>
            <person name="Gearin G."/>
            <person name="Gnerre S."/>
            <person name="Gnirke A."/>
            <person name="Goyette A."/>
            <person name="Graham J."/>
            <person name="Grandbois E."/>
            <person name="Gyaltsen K."/>
            <person name="Hafez N."/>
            <person name="Hagopian D."/>
            <person name="Hagos B."/>
            <person name="Hall J."/>
            <person name="Hatcher B."/>
            <person name="Heller A."/>
            <person name="Higgins H."/>
            <person name="Honan T."/>
            <person name="Horn A."/>
            <person name="Houde N."/>
            <person name="Hughes L."/>
            <person name="Hulme W."/>
            <person name="Husby E."/>
            <person name="Iliev I."/>
            <person name="Jaffe D."/>
            <person name="Jones C."/>
            <person name="Kamal M."/>
            <person name="Kamat A."/>
            <person name="Kamvysselis M."/>
            <person name="Karlsson E."/>
            <person name="Kells C."/>
            <person name="Kieu A."/>
            <person name="Kisner P."/>
            <person name="Kodira C."/>
            <person name="Kulbokas E."/>
            <person name="Labutti K."/>
            <person name="Lama D."/>
            <person name="Landers T."/>
            <person name="Leger J."/>
            <person name="Levine S."/>
            <person name="Lewis D."/>
            <person name="Lewis T."/>
            <person name="Lindblad-toh K."/>
            <person name="Liu X."/>
            <person name="Lokyitsang T."/>
            <person name="Lokyitsang Y."/>
            <person name="Lucien O."/>
            <person name="Lui A."/>
            <person name="Ma L.J."/>
            <person name="Mabbitt R."/>
            <person name="Macdonald J."/>
            <person name="Maclean C."/>
            <person name="Major J."/>
            <person name="Manning J."/>
            <person name="Marabella R."/>
            <person name="Maru K."/>
            <person name="Matthews C."/>
            <person name="Mauceli E."/>
            <person name="Mccarthy M."/>
            <person name="Mcdonough S."/>
            <person name="Mcghee T."/>
            <person name="Meldrim J."/>
            <person name="Meneus L."/>
            <person name="Mesirov J."/>
            <person name="Mihalev A."/>
            <person name="Mihova T."/>
            <person name="Mikkelsen T."/>
            <person name="Mlenga V."/>
            <person name="Moru K."/>
            <person name="Mozes J."/>
            <person name="Mulrain L."/>
            <person name="Munson G."/>
            <person name="Naylor J."/>
            <person name="Newes C."/>
            <person name="Nguyen C."/>
            <person name="Nguyen N."/>
            <person name="Nguyen T."/>
            <person name="Nicol R."/>
            <person name="Nielsen C."/>
            <person name="Nizzari M."/>
            <person name="Norbu C."/>
            <person name="Norbu N."/>
            <person name="O'donnell P."/>
            <person name="Okoawo O."/>
            <person name="O'leary S."/>
            <person name="Omotosho B."/>
            <person name="O'neill K."/>
            <person name="Osman S."/>
            <person name="Parker S."/>
            <person name="Perrin D."/>
            <person name="Phunkhang P."/>
            <person name="Piqani B."/>
            <person name="Purcell S."/>
            <person name="Rachupka T."/>
            <person name="Ramasamy U."/>
            <person name="Rameau R."/>
            <person name="Ray V."/>
            <person name="Raymond C."/>
            <person name="Retta R."/>
            <person name="Richardson S."/>
            <person name="Rise C."/>
            <person name="Rodriguez J."/>
            <person name="Rogers J."/>
            <person name="Rogov P."/>
            <person name="Rutman M."/>
            <person name="Schupbach R."/>
            <person name="Seaman C."/>
            <person name="Settipalli S."/>
            <person name="Sharpe T."/>
            <person name="Sheridan J."/>
            <person name="Sherpa N."/>
            <person name="Shi J."/>
            <person name="Smirnov S."/>
            <person name="Smith C."/>
            <person name="Sougnez C."/>
            <person name="Spencer B."/>
            <person name="Stalker J."/>
            <person name="Stange-thomann N."/>
            <person name="Stavropoulos S."/>
            <person name="Stetson K."/>
            <person name="Stone C."/>
            <person name="Stone S."/>
            <person name="Stubbs M."/>
            <person name="Talamas J."/>
            <person name="Tchuinga P."/>
            <person name="Tenzing P."/>
            <person name="Tesfaye S."/>
            <person name="Theodore J."/>
            <person name="Thoulutsang Y."/>
            <person name="Topham K."/>
            <person name="Towey S."/>
            <person name="Tsamla T."/>
            <person name="Tsomo N."/>
            <person name="Vallee D."/>
            <person name="Vassiliev H."/>
            <person name="Venkataraman V."/>
            <person name="Vinson J."/>
            <person name="Vo A."/>
            <person name="Wade C."/>
            <person name="Wang S."/>
            <person name="Wangchuk T."/>
            <person name="Wangdi T."/>
            <person name="Whittaker C."/>
            <person name="Wilkinson J."/>
            <person name="Wu Y."/>
            <person name="Wyman D."/>
            <person name="Yadav S."/>
            <person name="Yang S."/>
            <person name="Yang X."/>
            <person name="Yeager S."/>
            <person name="Yee E."/>
            <person name="Young G."/>
            <person name="Zainoun J."/>
            <person name="Zembeck L."/>
            <person name="Zimmer A."/>
            <person name="Zody M."/>
            <person name="Lander E."/>
        </authorList>
    </citation>
    <scope>NUCLEOTIDE SEQUENCE [LARGE SCALE GENOMIC DNA]</scope>
</reference>
<dbReference type="Pfam" id="PF01652">
    <property type="entry name" value="IF4E"/>
    <property type="match status" value="1"/>
</dbReference>
<evidence type="ECO:0008006" key="10">
    <source>
        <dbReference type="Google" id="ProtNLM"/>
    </source>
</evidence>
<dbReference type="PANTHER" id="PTHR11960">
    <property type="entry name" value="EUKARYOTIC TRANSLATION INITIATION FACTOR 4E RELATED"/>
    <property type="match status" value="1"/>
</dbReference>
<dbReference type="OMA" id="EEFWAIV"/>
<evidence type="ECO:0000256" key="6">
    <source>
        <dbReference type="RuleBase" id="RU004374"/>
    </source>
</evidence>
<dbReference type="Proteomes" id="UP000007875">
    <property type="component" value="Unassembled WGS sequence"/>
</dbReference>
<dbReference type="PANTHER" id="PTHR11960:SF8">
    <property type="entry name" value="EUKARYOTIC TRANSLATION INITIATION FACTOR 4E1-RELATED"/>
    <property type="match status" value="1"/>
</dbReference>
<keyword evidence="4 6" id="KW-0694">RNA-binding</keyword>
<reference evidence="8" key="3">
    <citation type="submission" date="2025-09" db="UniProtKB">
        <authorList>
            <consortium name="Ensembl"/>
        </authorList>
    </citation>
    <scope>IDENTIFICATION</scope>
</reference>
<sequence length="232" mass="26874">MSETDKSVKVSLDPGARPKSKEILDEKDKVIAIKEIVQDEKPIGDPEYSMKHPLQNKWALWFFKNDRQKKWEDNLRLVTKFDTVEDFWALYNHIQLSSKLQSGCDYNLFKDGIQPMWEDKANKKGGKWMLQMNKQQRVNELDKIWLEILLCLIGEGFGEDSDYVNGGVVQVRHKGDKAAIWTSDYKNRDGILNIGHIFRSRLALPKKIILGFQAHEDTMSKSGSTVKNMWTV</sequence>
<keyword evidence="3" id="KW-0810">Translation regulation</keyword>
<evidence type="ECO:0000256" key="5">
    <source>
        <dbReference type="ARBA" id="ARBA00022917"/>
    </source>
</evidence>
<dbReference type="GO" id="GO:0000340">
    <property type="term" value="F:RNA 7-methylguanosine cap binding"/>
    <property type="evidence" value="ECO:0007669"/>
    <property type="project" value="TreeGrafter"/>
</dbReference>
<feature type="region of interest" description="Disordered" evidence="7">
    <location>
        <begin position="1"/>
        <end position="20"/>
    </location>
</feature>
<evidence type="ECO:0000256" key="7">
    <source>
        <dbReference type="SAM" id="MobiDB-lite"/>
    </source>
</evidence>
<evidence type="ECO:0000256" key="2">
    <source>
        <dbReference type="ARBA" id="ARBA00022540"/>
    </source>
</evidence>
<proteinExistence type="inferred from homology"/>
<dbReference type="InterPro" id="IPR001040">
    <property type="entry name" value="TIF_eIF_4E"/>
</dbReference>
<dbReference type="GeneTree" id="ENSGT00940000154194"/>
<dbReference type="Ensembl" id="ENSCSAVT00000019057.1">
    <property type="protein sequence ID" value="ENSCSAVP00000018851.1"/>
    <property type="gene ID" value="ENSCSAVG00000011078.1"/>
</dbReference>
<dbReference type="Gene3D" id="3.30.760.10">
    <property type="entry name" value="RNA Cap, Translation Initiation Factor Eif4e"/>
    <property type="match status" value="1"/>
</dbReference>
<evidence type="ECO:0000256" key="3">
    <source>
        <dbReference type="ARBA" id="ARBA00022845"/>
    </source>
</evidence>
<dbReference type="AlphaFoldDB" id="H2ZMN5"/>
<organism evidence="8 9">
    <name type="scientific">Ciona savignyi</name>
    <name type="common">Pacific transparent sea squirt</name>
    <dbReference type="NCBI Taxonomy" id="51511"/>
    <lineage>
        <taxon>Eukaryota</taxon>
        <taxon>Metazoa</taxon>
        <taxon>Chordata</taxon>
        <taxon>Tunicata</taxon>
        <taxon>Ascidiacea</taxon>
        <taxon>Phlebobranchia</taxon>
        <taxon>Cionidae</taxon>
        <taxon>Ciona</taxon>
    </lineage>
</organism>
<dbReference type="STRING" id="51511.ENSCSAVP00000018851"/>
<dbReference type="SUPFAM" id="SSF55418">
    <property type="entry name" value="eIF4e-like"/>
    <property type="match status" value="1"/>
</dbReference>
<dbReference type="GO" id="GO:0016281">
    <property type="term" value="C:eukaryotic translation initiation factor 4F complex"/>
    <property type="evidence" value="ECO:0007669"/>
    <property type="project" value="TreeGrafter"/>
</dbReference>
<evidence type="ECO:0000313" key="9">
    <source>
        <dbReference type="Proteomes" id="UP000007875"/>
    </source>
</evidence>
<keyword evidence="2 6" id="KW-0396">Initiation factor</keyword>
<dbReference type="InterPro" id="IPR019770">
    <property type="entry name" value="TIF_eIF_4E_CS"/>
</dbReference>
<keyword evidence="9" id="KW-1185">Reference proteome</keyword>
<comment type="similarity">
    <text evidence="1 6">Belongs to the eukaryotic initiation factor 4E family.</text>
</comment>
<name>H2ZMN5_CIOSA</name>
<protein>
    <recommendedName>
        <fullName evidence="10">EIF-4F 25 kDa subunit</fullName>
    </recommendedName>
</protein>
<dbReference type="GO" id="GO:0003743">
    <property type="term" value="F:translation initiation factor activity"/>
    <property type="evidence" value="ECO:0007669"/>
    <property type="project" value="UniProtKB-KW"/>
</dbReference>
<dbReference type="InterPro" id="IPR023398">
    <property type="entry name" value="TIF_eIF4e-like"/>
</dbReference>
<dbReference type="eggNOG" id="KOG1670">
    <property type="taxonomic scope" value="Eukaryota"/>
</dbReference>